<evidence type="ECO:0000256" key="1">
    <source>
        <dbReference type="ARBA" id="ARBA00004255"/>
    </source>
</evidence>
<comment type="caution">
    <text evidence="5">The sequence shown here is derived from an EMBL/GenBank/DDBJ whole genome shotgun (WGS) entry which is preliminary data.</text>
</comment>
<comment type="subcellular location">
    <subcellularLocation>
        <location evidence="1">Golgi apparatus membrane</location>
        <topology evidence="1">Peripheral membrane protein</topology>
        <orientation evidence="1">Cytoplasmic side</orientation>
    </subcellularLocation>
</comment>
<evidence type="ECO:0000313" key="6">
    <source>
        <dbReference type="Proteomes" id="UP000274327"/>
    </source>
</evidence>
<dbReference type="GO" id="GO:0070273">
    <property type="term" value="F:phosphatidylinositol-4-phosphate binding"/>
    <property type="evidence" value="ECO:0007669"/>
    <property type="project" value="InterPro"/>
</dbReference>
<proteinExistence type="predicted"/>
<dbReference type="EMBL" id="QOCI01000009">
    <property type="protein sequence ID" value="RRR18001.1"/>
    <property type="molecule type" value="Genomic_DNA"/>
</dbReference>
<evidence type="ECO:0000313" key="5">
    <source>
        <dbReference type="EMBL" id="RRR18001.1"/>
    </source>
</evidence>
<reference evidence="5 6" key="1">
    <citation type="submission" date="2018-07" db="EMBL/GenBank/DDBJ databases">
        <title>Brachybacteriurn paraconglorneratum KCTC 9916.</title>
        <authorList>
            <person name="Li Y."/>
        </authorList>
    </citation>
    <scope>NUCLEOTIDE SEQUENCE [LARGE SCALE GENOMIC DNA]</scope>
    <source>
        <strain evidence="5 6">KCTC 9916</strain>
    </source>
</reference>
<dbReference type="Proteomes" id="UP000274327">
    <property type="component" value="Unassembled WGS sequence"/>
</dbReference>
<organism evidence="5 6">
    <name type="scientific">Brachybacterium paraconglomeratum</name>
    <dbReference type="NCBI Taxonomy" id="173362"/>
    <lineage>
        <taxon>Bacteria</taxon>
        <taxon>Bacillati</taxon>
        <taxon>Actinomycetota</taxon>
        <taxon>Actinomycetes</taxon>
        <taxon>Micrococcales</taxon>
        <taxon>Dermabacteraceae</taxon>
        <taxon>Brachybacterium</taxon>
    </lineage>
</organism>
<keyword evidence="3" id="KW-0446">Lipid-binding</keyword>
<evidence type="ECO:0000256" key="3">
    <source>
        <dbReference type="ARBA" id="ARBA00023121"/>
    </source>
</evidence>
<keyword evidence="6" id="KW-1185">Reference proteome</keyword>
<dbReference type="GO" id="GO:0012505">
    <property type="term" value="C:endomembrane system"/>
    <property type="evidence" value="ECO:0007669"/>
    <property type="project" value="UniProtKB-ARBA"/>
</dbReference>
<dbReference type="GeneID" id="78121742"/>
<gene>
    <name evidence="5" type="ORF">DS079_11995</name>
</gene>
<evidence type="ECO:0000256" key="4">
    <source>
        <dbReference type="ARBA" id="ARBA00023136"/>
    </source>
</evidence>
<dbReference type="Pfam" id="PF05719">
    <property type="entry name" value="GPP34"/>
    <property type="match status" value="1"/>
</dbReference>
<dbReference type="InterPro" id="IPR008628">
    <property type="entry name" value="GPP34-like"/>
</dbReference>
<accession>A0A3R8QU35</accession>
<dbReference type="RefSeq" id="WP_126988021.1">
    <property type="nucleotide sequence ID" value="NZ_JALXWX010000043.1"/>
</dbReference>
<sequence>MTTHTIPGELFLLLTNDAGRQDSTSYRTQALAAAAIAELALRERIALTEERSPKVQVLSTEPTDLPVLDQALGALAELEGKSLKSAIGHRTMNLTEVIGEGYAAVGAVQRKDGWFTTTWPTHDDELETALRARLAAAVEDPSRASLQDGLLLEILRALGIAHRILKDDLPGLSRRELDQRIEALEIDSPAATAVKRVVDDMTAALAAATVVTTVSST</sequence>
<dbReference type="AlphaFoldDB" id="A0A3R8QU35"/>
<keyword evidence="2" id="KW-0333">Golgi apparatus</keyword>
<dbReference type="GO" id="GO:0005737">
    <property type="term" value="C:cytoplasm"/>
    <property type="evidence" value="ECO:0007669"/>
    <property type="project" value="UniProtKB-ARBA"/>
</dbReference>
<evidence type="ECO:0000256" key="2">
    <source>
        <dbReference type="ARBA" id="ARBA00023034"/>
    </source>
</evidence>
<dbReference type="InterPro" id="IPR038261">
    <property type="entry name" value="GPP34-like_sf"/>
</dbReference>
<keyword evidence="4" id="KW-0472">Membrane</keyword>
<dbReference type="Gene3D" id="1.10.3630.10">
    <property type="entry name" value="yeast vps74-n-term truncation variant domain like"/>
    <property type="match status" value="1"/>
</dbReference>
<name>A0A3R8QU35_9MICO</name>
<protein>
    <submittedName>
        <fullName evidence="5">GPP34 family phosphoprotein</fullName>
    </submittedName>
</protein>